<dbReference type="Proteomes" id="UP000190667">
    <property type="component" value="Unassembled WGS sequence"/>
</dbReference>
<dbReference type="InterPro" id="IPR019690">
    <property type="entry name" value="DUF2569"/>
</dbReference>
<organism evidence="2 3">
    <name type="scientific">Izhakiella australiensis</name>
    <dbReference type="NCBI Taxonomy" id="1926881"/>
    <lineage>
        <taxon>Bacteria</taxon>
        <taxon>Pseudomonadati</taxon>
        <taxon>Pseudomonadota</taxon>
        <taxon>Gammaproteobacteria</taxon>
        <taxon>Enterobacterales</taxon>
        <taxon>Erwiniaceae</taxon>
        <taxon>Izhakiella</taxon>
    </lineage>
</organism>
<dbReference type="OrthoDB" id="9155572at2"/>
<evidence type="ECO:0000313" key="2">
    <source>
        <dbReference type="EMBL" id="OON40088.1"/>
    </source>
</evidence>
<keyword evidence="3" id="KW-1185">Reference proteome</keyword>
<dbReference type="EMBL" id="MRUL01000005">
    <property type="protein sequence ID" value="OON40088.1"/>
    <property type="molecule type" value="Genomic_DNA"/>
</dbReference>
<feature type="transmembrane region" description="Helical" evidence="1">
    <location>
        <begin position="108"/>
        <end position="128"/>
    </location>
</feature>
<feature type="transmembrane region" description="Helical" evidence="1">
    <location>
        <begin position="140"/>
        <end position="160"/>
    </location>
</feature>
<gene>
    <name evidence="2" type="ORF">BTJ39_09320</name>
</gene>
<feature type="transmembrane region" description="Helical" evidence="1">
    <location>
        <begin position="73"/>
        <end position="96"/>
    </location>
</feature>
<accession>A0A1S8YME4</accession>
<evidence type="ECO:0000256" key="1">
    <source>
        <dbReference type="SAM" id="Phobius"/>
    </source>
</evidence>
<dbReference type="STRING" id="1926881.BTJ39_09320"/>
<feature type="transmembrane region" description="Helical" evidence="1">
    <location>
        <begin position="33"/>
        <end position="53"/>
    </location>
</feature>
<keyword evidence="1" id="KW-0812">Transmembrane</keyword>
<evidence type="ECO:0008006" key="4">
    <source>
        <dbReference type="Google" id="ProtNLM"/>
    </source>
</evidence>
<dbReference type="RefSeq" id="WP_078002418.1">
    <property type="nucleotide sequence ID" value="NZ_MRUL01000005.1"/>
</dbReference>
<dbReference type="AlphaFoldDB" id="A0A1S8YME4"/>
<keyword evidence="1" id="KW-1133">Transmembrane helix</keyword>
<evidence type="ECO:0000313" key="3">
    <source>
        <dbReference type="Proteomes" id="UP000190667"/>
    </source>
</evidence>
<name>A0A1S8YME4_9GAMM</name>
<proteinExistence type="predicted"/>
<protein>
    <recommendedName>
        <fullName evidence="4">DUF2569 domain-containing protein</fullName>
    </recommendedName>
</protein>
<sequence length="166" mass="19010">MSNKCINCDIEIPRGVDYCPDCEARELSKIRGFLILPAIGIILSIISLSWSTFQTLKILVDKFQLLTPTLTWLVSYELVGFFLLFLLSVYTCFLFFGKKKALPKTYILLMLSGLAFHAVDVYLTHHFLATPVASDDLRVVFHYLVSSCIWVPYFIVSVRVKRTFVK</sequence>
<dbReference type="Pfam" id="PF10754">
    <property type="entry name" value="DUF2569"/>
    <property type="match status" value="1"/>
</dbReference>
<comment type="caution">
    <text evidence="2">The sequence shown here is derived from an EMBL/GenBank/DDBJ whole genome shotgun (WGS) entry which is preliminary data.</text>
</comment>
<reference evidence="2 3" key="1">
    <citation type="submission" date="2016-12" db="EMBL/GenBank/DDBJ databases">
        <title>Izhakiella australiana sp. nov. of genus Izhakiella isolated from Australian desert.</title>
        <authorList>
            <person name="Ji M."/>
        </authorList>
    </citation>
    <scope>NUCLEOTIDE SEQUENCE [LARGE SCALE GENOMIC DNA]</scope>
    <source>
        <strain evidence="2 3">D4N98</strain>
    </source>
</reference>
<keyword evidence="1" id="KW-0472">Membrane</keyword>